<protein>
    <submittedName>
        <fullName evidence="1">Uncharacterized protein</fullName>
    </submittedName>
</protein>
<dbReference type="Proteomes" id="UP001230649">
    <property type="component" value="Unassembled WGS sequence"/>
</dbReference>
<sequence>MGVQETAVVLSTLLVTPLAAVYSIARWDASRYIPIPPKTPDAQRSRAEKEAVRIRGWFLSLGVIGCKMLGLSAGFWISHLPEWGRDLFLIFASLSDTKWLVSISDRDHEEPHPSPSVLTPWLDRTQVVFAVFAPALCVGSFLGGSISRLYRIDVANVRRKNTAEELHPDLWPQYLVESEEGPRESEDVDGEANPGRAVRIFSPPGLLASRDALRQLLYPPWYSGAAYLCLVLMLSFGMPTLVSLSPLLVRLEESIERRTGQVFEKSAWISSDMTIAFHAAMYLVLLPLPTHLVVAVLALLRGESDFVWNYSSHWTPFPSTQGIAAFGGIEAESLDEKDKSRSP</sequence>
<name>A0ACC2WEQ0_9TREE</name>
<comment type="caution">
    <text evidence="1">The sequence shown here is derived from an EMBL/GenBank/DDBJ whole genome shotgun (WGS) entry which is preliminary data.</text>
</comment>
<dbReference type="EMBL" id="JASBWS010000029">
    <property type="protein sequence ID" value="KAJ9109531.1"/>
    <property type="molecule type" value="Genomic_DNA"/>
</dbReference>
<accession>A0ACC2WEQ0</accession>
<evidence type="ECO:0000313" key="2">
    <source>
        <dbReference type="Proteomes" id="UP001230649"/>
    </source>
</evidence>
<evidence type="ECO:0000313" key="1">
    <source>
        <dbReference type="EMBL" id="KAJ9109531.1"/>
    </source>
</evidence>
<organism evidence="1 2">
    <name type="scientific">Naganishia adeliensis</name>
    <dbReference type="NCBI Taxonomy" id="92952"/>
    <lineage>
        <taxon>Eukaryota</taxon>
        <taxon>Fungi</taxon>
        <taxon>Dikarya</taxon>
        <taxon>Basidiomycota</taxon>
        <taxon>Agaricomycotina</taxon>
        <taxon>Tremellomycetes</taxon>
        <taxon>Filobasidiales</taxon>
        <taxon>Filobasidiaceae</taxon>
        <taxon>Naganishia</taxon>
    </lineage>
</organism>
<keyword evidence="2" id="KW-1185">Reference proteome</keyword>
<proteinExistence type="predicted"/>
<gene>
    <name evidence="1" type="ORF">QFC20_003275</name>
</gene>
<reference evidence="1" key="1">
    <citation type="submission" date="2023-04" db="EMBL/GenBank/DDBJ databases">
        <title>Draft Genome sequencing of Naganishia species isolated from polar environments using Oxford Nanopore Technology.</title>
        <authorList>
            <person name="Leo P."/>
            <person name="Venkateswaran K."/>
        </authorList>
    </citation>
    <scope>NUCLEOTIDE SEQUENCE</scope>
    <source>
        <strain evidence="1">MNA-CCFEE 5262</strain>
    </source>
</reference>